<proteinExistence type="predicted"/>
<accession>A0A501W6Y0</accession>
<reference evidence="4 5" key="1">
    <citation type="submission" date="2019-06" db="EMBL/GenBank/DDBJ databases">
        <title>A novel bacterium of genus Pontibacter, isolated from marine sediment.</title>
        <authorList>
            <person name="Huang H."/>
            <person name="Mo K."/>
            <person name="Hu Y."/>
        </authorList>
    </citation>
    <scope>NUCLEOTIDE SEQUENCE [LARGE SCALE GENOMIC DNA]</scope>
    <source>
        <strain evidence="4 5">HB172049</strain>
    </source>
</reference>
<feature type="domain" description="N-acetyltransferase" evidence="3">
    <location>
        <begin position="3"/>
        <end position="170"/>
    </location>
</feature>
<keyword evidence="5" id="KW-1185">Reference proteome</keyword>
<organism evidence="4 5">
    <name type="scientific">Pontibacter mangrovi</name>
    <dbReference type="NCBI Taxonomy" id="2589816"/>
    <lineage>
        <taxon>Bacteria</taxon>
        <taxon>Pseudomonadati</taxon>
        <taxon>Bacteroidota</taxon>
        <taxon>Cytophagia</taxon>
        <taxon>Cytophagales</taxon>
        <taxon>Hymenobacteraceae</taxon>
        <taxon>Pontibacter</taxon>
    </lineage>
</organism>
<name>A0A501W6Y0_9BACT</name>
<comment type="caution">
    <text evidence="4">The sequence shown here is derived from an EMBL/GenBank/DDBJ whole genome shotgun (WGS) entry which is preliminary data.</text>
</comment>
<dbReference type="SUPFAM" id="SSF55729">
    <property type="entry name" value="Acyl-CoA N-acyltransferases (Nat)"/>
    <property type="match status" value="1"/>
</dbReference>
<evidence type="ECO:0000256" key="2">
    <source>
        <dbReference type="ARBA" id="ARBA00023315"/>
    </source>
</evidence>
<dbReference type="EMBL" id="VFRQ01000002">
    <property type="protein sequence ID" value="TPE45329.1"/>
    <property type="molecule type" value="Genomic_DNA"/>
</dbReference>
<protein>
    <submittedName>
        <fullName evidence="4">GNAT family N-acetyltransferase</fullName>
    </submittedName>
</protein>
<dbReference type="CDD" id="cd04301">
    <property type="entry name" value="NAT_SF"/>
    <property type="match status" value="1"/>
</dbReference>
<keyword evidence="2" id="KW-0012">Acyltransferase</keyword>
<dbReference type="InterPro" id="IPR000182">
    <property type="entry name" value="GNAT_dom"/>
</dbReference>
<dbReference type="OrthoDB" id="9796381at2"/>
<dbReference type="GO" id="GO:0016747">
    <property type="term" value="F:acyltransferase activity, transferring groups other than amino-acyl groups"/>
    <property type="evidence" value="ECO:0007669"/>
    <property type="project" value="InterPro"/>
</dbReference>
<dbReference type="PROSITE" id="PS51186">
    <property type="entry name" value="GNAT"/>
    <property type="match status" value="1"/>
</dbReference>
<dbReference type="Gene3D" id="3.40.630.30">
    <property type="match status" value="1"/>
</dbReference>
<dbReference type="RefSeq" id="WP_140619945.1">
    <property type="nucleotide sequence ID" value="NZ_VFRQ01000002.1"/>
</dbReference>
<evidence type="ECO:0000256" key="1">
    <source>
        <dbReference type="ARBA" id="ARBA00022679"/>
    </source>
</evidence>
<dbReference type="PANTHER" id="PTHR43877:SF2">
    <property type="entry name" value="AMINOALKYLPHOSPHONATE N-ACETYLTRANSFERASE-RELATED"/>
    <property type="match status" value="1"/>
</dbReference>
<dbReference type="InterPro" id="IPR050832">
    <property type="entry name" value="Bact_Acetyltransf"/>
</dbReference>
<sequence>MQYQFRKATISDIPHIWAILQAAIARRKADGSNQWQDGYPNPEVIQKDIETDAGYVLTANEDIAGYVAVLVNDEPEYDNIRGKWLTNADFVVFHRVAISEQYLGQGLAKKLLQFIEELASSKGIHSIKADTNFDNVPMLKIFEKSGYTYCGEVYFRGSPRKAYEKVLSSIDGSKPY</sequence>
<keyword evidence="1 4" id="KW-0808">Transferase</keyword>
<dbReference type="AlphaFoldDB" id="A0A501W6Y0"/>
<dbReference type="InterPro" id="IPR016181">
    <property type="entry name" value="Acyl_CoA_acyltransferase"/>
</dbReference>
<gene>
    <name evidence="4" type="ORF">FJM65_04635</name>
</gene>
<evidence type="ECO:0000313" key="5">
    <source>
        <dbReference type="Proteomes" id="UP000316727"/>
    </source>
</evidence>
<evidence type="ECO:0000259" key="3">
    <source>
        <dbReference type="PROSITE" id="PS51186"/>
    </source>
</evidence>
<dbReference type="Pfam" id="PF00583">
    <property type="entry name" value="Acetyltransf_1"/>
    <property type="match status" value="1"/>
</dbReference>
<dbReference type="PANTHER" id="PTHR43877">
    <property type="entry name" value="AMINOALKYLPHOSPHONATE N-ACETYLTRANSFERASE-RELATED-RELATED"/>
    <property type="match status" value="1"/>
</dbReference>
<dbReference type="Proteomes" id="UP000316727">
    <property type="component" value="Unassembled WGS sequence"/>
</dbReference>
<evidence type="ECO:0000313" key="4">
    <source>
        <dbReference type="EMBL" id="TPE45329.1"/>
    </source>
</evidence>